<reference evidence="2 3" key="1">
    <citation type="submission" date="2024-10" db="EMBL/GenBank/DDBJ databases">
        <authorList>
            <person name="Kim D."/>
        </authorList>
    </citation>
    <scope>NUCLEOTIDE SEQUENCE [LARGE SCALE GENOMIC DNA]</scope>
    <source>
        <strain evidence="2">BH-2024</strain>
    </source>
</reference>
<evidence type="ECO:0008006" key="4">
    <source>
        <dbReference type="Google" id="ProtNLM"/>
    </source>
</evidence>
<dbReference type="PANTHER" id="PTHR23146:SF0">
    <property type="entry name" value="RNA POLYMERASE-ASSOCIATED PROTEIN LEO1"/>
    <property type="match status" value="1"/>
</dbReference>
<feature type="region of interest" description="Disordered" evidence="1">
    <location>
        <begin position="442"/>
        <end position="544"/>
    </location>
</feature>
<organism evidence="2 3">
    <name type="scientific">Heterodera trifolii</name>
    <dbReference type="NCBI Taxonomy" id="157864"/>
    <lineage>
        <taxon>Eukaryota</taxon>
        <taxon>Metazoa</taxon>
        <taxon>Ecdysozoa</taxon>
        <taxon>Nematoda</taxon>
        <taxon>Chromadorea</taxon>
        <taxon>Rhabditida</taxon>
        <taxon>Tylenchina</taxon>
        <taxon>Tylenchomorpha</taxon>
        <taxon>Tylenchoidea</taxon>
        <taxon>Heteroderidae</taxon>
        <taxon>Heteroderinae</taxon>
        <taxon>Heterodera</taxon>
    </lineage>
</organism>
<feature type="compositionally biased region" description="Gly residues" evidence="1">
    <location>
        <begin position="445"/>
        <end position="454"/>
    </location>
</feature>
<dbReference type="Proteomes" id="UP001620626">
    <property type="component" value="Unassembled WGS sequence"/>
</dbReference>
<comment type="caution">
    <text evidence="2">The sequence shown here is derived from an EMBL/GenBank/DDBJ whole genome shotgun (WGS) entry which is preliminary data.</text>
</comment>
<dbReference type="PANTHER" id="PTHR23146">
    <property type="entry name" value="LEO1 PROTEIN"/>
    <property type="match status" value="1"/>
</dbReference>
<evidence type="ECO:0000256" key="1">
    <source>
        <dbReference type="SAM" id="MobiDB-lite"/>
    </source>
</evidence>
<feature type="compositionally biased region" description="Gly residues" evidence="1">
    <location>
        <begin position="499"/>
        <end position="510"/>
    </location>
</feature>
<dbReference type="EMBL" id="JBICBT010000074">
    <property type="protein sequence ID" value="KAL3124390.1"/>
    <property type="molecule type" value="Genomic_DNA"/>
</dbReference>
<feature type="compositionally biased region" description="Acidic residues" evidence="1">
    <location>
        <begin position="186"/>
        <end position="200"/>
    </location>
</feature>
<gene>
    <name evidence="2" type="ORF">niasHT_000814</name>
</gene>
<sequence>MSQSPSSMSSSSSSIESSHSVGNNEGQPNHVESHGDHVGQMLGNVSDDSEEGEGEEAAQQQHAEVAVAAMDDASSDSPATSSDEEMPMEQRQQKQRDAEGTEVRVEGNNVDAEEDDEGQIGRRKAQLQRDEEEEEDNMDEIFARDDDDEMHGIGGEEEEEGGTQSTSQRDAEGEEEQHQRQMDTTLGEDDEEEEGEEEENAGPTRIDMDVARCRANLGEEGPYFVKMPNFLNVVSKKFDPETYEDEVEEDDALDEEGRRTRLKVKMENTIRWRIVRDSQGEEKRESNAKIVRWSDGSMSLYLGKEIFEIEKQRLMDNNHLYTRQGTALQAQALFREKLIFRPHSTETMTHRKMTMNMAEKTNKAQKVKVLAQVGDNPEAERRELIRTEEEKLRAAARREAQQRRIRERPRMAGLTPGFLEGYESDEGGESLAAIKRRYQHAPYSAGGGHDGGATGRRSMAGGRGGSSDESAEEEERDRRARKAINEAKIYSDDEEEVGGASGTGQTNGDGAGDDSDAEPTHNTNSSRHQPQQKKKIVIDEDDEL</sequence>
<protein>
    <recommendedName>
        <fullName evidence="4">RNA polymerase-associated protein LEO1</fullName>
    </recommendedName>
</protein>
<name>A0ABD2MCH9_9BILA</name>
<feature type="compositionally biased region" description="Low complexity" evidence="1">
    <location>
        <begin position="1"/>
        <end position="20"/>
    </location>
</feature>
<feature type="compositionally biased region" description="Basic and acidic residues" evidence="1">
    <location>
        <begin position="91"/>
        <end position="105"/>
    </location>
</feature>
<feature type="compositionally biased region" description="Polar residues" evidence="1">
    <location>
        <begin position="520"/>
        <end position="529"/>
    </location>
</feature>
<feature type="compositionally biased region" description="Acidic residues" evidence="1">
    <location>
        <begin position="47"/>
        <end position="56"/>
    </location>
</feature>
<accession>A0ABD2MCH9</accession>
<dbReference type="AlphaFoldDB" id="A0ABD2MCH9"/>
<feature type="compositionally biased region" description="Acidic residues" evidence="1">
    <location>
        <begin position="130"/>
        <end position="161"/>
    </location>
</feature>
<feature type="compositionally biased region" description="Low complexity" evidence="1">
    <location>
        <begin position="57"/>
        <end position="81"/>
    </location>
</feature>
<evidence type="ECO:0000313" key="2">
    <source>
        <dbReference type="EMBL" id="KAL3124390.1"/>
    </source>
</evidence>
<dbReference type="Pfam" id="PF04004">
    <property type="entry name" value="Leo1"/>
    <property type="match status" value="1"/>
</dbReference>
<proteinExistence type="predicted"/>
<evidence type="ECO:0000313" key="3">
    <source>
        <dbReference type="Proteomes" id="UP001620626"/>
    </source>
</evidence>
<keyword evidence="3" id="KW-1185">Reference proteome</keyword>
<feature type="region of interest" description="Disordered" evidence="1">
    <location>
        <begin position="1"/>
        <end position="207"/>
    </location>
</feature>
<dbReference type="InterPro" id="IPR007149">
    <property type="entry name" value="Leo1"/>
</dbReference>